<name>A0ABV7NI36_9SPHN</name>
<dbReference type="InterPro" id="IPR025657">
    <property type="entry name" value="RadC_JAB"/>
</dbReference>
<dbReference type="Pfam" id="PF04002">
    <property type="entry name" value="RadC"/>
    <property type="match status" value="1"/>
</dbReference>
<dbReference type="Gene3D" id="3.40.140.10">
    <property type="entry name" value="Cytidine Deaminase, domain 2"/>
    <property type="match status" value="1"/>
</dbReference>
<gene>
    <name evidence="2" type="ORF">ACFOKF_11475</name>
</gene>
<organism evidence="2 3">
    <name type="scientific">Sphingobium rhizovicinum</name>
    <dbReference type="NCBI Taxonomy" id="432308"/>
    <lineage>
        <taxon>Bacteria</taxon>
        <taxon>Pseudomonadati</taxon>
        <taxon>Pseudomonadota</taxon>
        <taxon>Alphaproteobacteria</taxon>
        <taxon>Sphingomonadales</taxon>
        <taxon>Sphingomonadaceae</taxon>
        <taxon>Sphingobium</taxon>
    </lineage>
</organism>
<evidence type="ECO:0000259" key="1">
    <source>
        <dbReference type="Pfam" id="PF04002"/>
    </source>
</evidence>
<comment type="caution">
    <text evidence="2">The sequence shown here is derived from an EMBL/GenBank/DDBJ whole genome shotgun (WGS) entry which is preliminary data.</text>
</comment>
<dbReference type="Proteomes" id="UP001595681">
    <property type="component" value="Unassembled WGS sequence"/>
</dbReference>
<keyword evidence="3" id="KW-1185">Reference proteome</keyword>
<accession>A0ABV7NI36</accession>
<evidence type="ECO:0000313" key="2">
    <source>
        <dbReference type="EMBL" id="MFC3441791.1"/>
    </source>
</evidence>
<proteinExistence type="predicted"/>
<dbReference type="RefSeq" id="WP_380795746.1">
    <property type="nucleotide sequence ID" value="NZ_JBHRVU010000004.1"/>
</dbReference>
<feature type="domain" description="RadC-like JAB" evidence="1">
    <location>
        <begin position="32"/>
        <end position="97"/>
    </location>
</feature>
<reference evidence="3" key="1">
    <citation type="journal article" date="2019" name="Int. J. Syst. Evol. Microbiol.">
        <title>The Global Catalogue of Microorganisms (GCM) 10K type strain sequencing project: providing services to taxonomists for standard genome sequencing and annotation.</title>
        <authorList>
            <consortium name="The Broad Institute Genomics Platform"/>
            <consortium name="The Broad Institute Genome Sequencing Center for Infectious Disease"/>
            <person name="Wu L."/>
            <person name="Ma J."/>
        </authorList>
    </citation>
    <scope>NUCLEOTIDE SEQUENCE [LARGE SCALE GENOMIC DNA]</scope>
    <source>
        <strain evidence="3">CCM 7491</strain>
    </source>
</reference>
<protein>
    <submittedName>
        <fullName evidence="2">JAB domain-containing protein</fullName>
    </submittedName>
</protein>
<sequence>MMQGHGLTIAILDHQWRPRHARPMDEGWRGLIDCALADEARWLALIQRRRADCPALPRSADISLTRALARHLRALDLRLADHVIHAGPARFSFRTAGLL</sequence>
<dbReference type="EMBL" id="JBHRVU010000004">
    <property type="protein sequence ID" value="MFC3441791.1"/>
    <property type="molecule type" value="Genomic_DNA"/>
</dbReference>
<evidence type="ECO:0000313" key="3">
    <source>
        <dbReference type="Proteomes" id="UP001595681"/>
    </source>
</evidence>